<reference evidence="3" key="2">
    <citation type="submission" date="2022-10" db="EMBL/GenBank/DDBJ databases">
        <authorList>
            <consortium name="ENA_rothamsted_submissions"/>
            <consortium name="culmorum"/>
            <person name="King R."/>
        </authorList>
    </citation>
    <scope>NUCLEOTIDE SEQUENCE</scope>
</reference>
<name>A0A9N9MZL5_9NEOP</name>
<organism evidence="3 4">
    <name type="scientific">Diatraea saccharalis</name>
    <name type="common">sugarcane borer</name>
    <dbReference type="NCBI Taxonomy" id="40085"/>
    <lineage>
        <taxon>Eukaryota</taxon>
        <taxon>Metazoa</taxon>
        <taxon>Ecdysozoa</taxon>
        <taxon>Arthropoda</taxon>
        <taxon>Hexapoda</taxon>
        <taxon>Insecta</taxon>
        <taxon>Pterygota</taxon>
        <taxon>Neoptera</taxon>
        <taxon>Endopterygota</taxon>
        <taxon>Lepidoptera</taxon>
        <taxon>Glossata</taxon>
        <taxon>Ditrysia</taxon>
        <taxon>Pyraloidea</taxon>
        <taxon>Crambidae</taxon>
        <taxon>Crambinae</taxon>
        <taxon>Diatraea</taxon>
    </lineage>
</organism>
<gene>
    <name evidence="3" type="ORF">DIATSA_LOCUS449</name>
</gene>
<feature type="domain" description="Protein furry C-terminal" evidence="2">
    <location>
        <begin position="71"/>
        <end position="132"/>
    </location>
</feature>
<keyword evidence="4" id="KW-1185">Reference proteome</keyword>
<dbReference type="InterPro" id="IPR045842">
    <property type="entry name" value="Fry_C"/>
</dbReference>
<dbReference type="Pfam" id="PF19421">
    <property type="entry name" value="Fry_C"/>
    <property type="match status" value="1"/>
</dbReference>
<protein>
    <recommendedName>
        <fullName evidence="2">Protein furry C-terminal domain-containing protein</fullName>
    </recommendedName>
</protein>
<feature type="region of interest" description="Disordered" evidence="1">
    <location>
        <begin position="93"/>
        <end position="132"/>
    </location>
</feature>
<evidence type="ECO:0000313" key="4">
    <source>
        <dbReference type="Proteomes" id="UP001153714"/>
    </source>
</evidence>
<reference evidence="3" key="1">
    <citation type="submission" date="2021-12" db="EMBL/GenBank/DDBJ databases">
        <authorList>
            <person name="King R."/>
        </authorList>
    </citation>
    <scope>NUCLEOTIDE SEQUENCE</scope>
</reference>
<dbReference type="EMBL" id="OU893332">
    <property type="protein sequence ID" value="CAG9782166.1"/>
    <property type="molecule type" value="Genomic_DNA"/>
</dbReference>
<proteinExistence type="predicted"/>
<accession>A0A9N9MZL5</accession>
<dbReference type="OrthoDB" id="6287725at2759"/>
<evidence type="ECO:0000259" key="2">
    <source>
        <dbReference type="Pfam" id="PF19421"/>
    </source>
</evidence>
<feature type="compositionally biased region" description="Low complexity" evidence="1">
    <location>
        <begin position="100"/>
        <end position="118"/>
    </location>
</feature>
<dbReference type="Proteomes" id="UP001153714">
    <property type="component" value="Chromosome 1"/>
</dbReference>
<evidence type="ECO:0000256" key="1">
    <source>
        <dbReference type="SAM" id="MobiDB-lite"/>
    </source>
</evidence>
<sequence length="204" mass="21549">MLYYVELNAPAAQPVHADLLRAVVRFLDDGNNYKEAMKILKLVVTRCSTLVVPPYWDHAPSLLDAELHGKKELPGRTMEFTFDLSQTPVIGRKYLPKAGSHPTTGPSSLSTSTPSATPDKGNNYSSASGSASTVVGGEVGGVTGSVVGMGSGTGVGVGAGQPTSVASPRRSLSLSPADALASGWKRPWMSQASYLYISWPDRRK</sequence>
<dbReference type="AlphaFoldDB" id="A0A9N9MZL5"/>
<evidence type="ECO:0000313" key="3">
    <source>
        <dbReference type="EMBL" id="CAG9782166.1"/>
    </source>
</evidence>